<dbReference type="InterPro" id="IPR027417">
    <property type="entry name" value="P-loop_NTPase"/>
</dbReference>
<gene>
    <name evidence="2" type="ORF">RG963_03465</name>
</gene>
<protein>
    <submittedName>
        <fullName evidence="2">DEAD/DEAH box helicase</fullName>
        <ecNumber evidence="2">3.6.4.-</ecNumber>
    </submittedName>
</protein>
<sequence length="770" mass="88626">MQLHATSTVAWLYQFPRNFFERYFLVFEKVLKSFYSEKCKDSVLMINSNETVADMETVELEPLREDKKKIFEDILEYFETHQRGYIKVPTGWGKTFLSKHIMKKYYDEGKIVLFLVSKNNPLLSQTYYDRKKNRPLFPNSALLSSENKVGRKELAATLKSFGQEKGKGFVLFASLQTVLGKQSSEIKELILEFADLAIVDEIHNFINNRGNDFLNELGTKILGMTATPFQGVVGNVKFVDEIAGDMREIYAKTLPECILDEELAPLKYTIAESSEDIFEIFDFEKGLDELDKQDLFLDCSTADKLKKVIRRTQLAKDVYDSMVKQRSAKTLVFCAPVRKRVYGAGALGEKINAFHAKLTASVFNGEISVPELEQDPDPVLPADFENYTPEGEFRDAAFMTSELPKDEQSALLAAFREIGKPPYVLCTVGMLIEGFDFPGLEALVLLRPTLSMRLFEQQVGRITRLSPLSGKQQGSIFEISDSIDSLYQRFGEGVFNGEKVDQVQMLQPEIRLDELFSEGDAARAIEEGKIEINKVDFGTLIKNKGKDTQLREVPVRLPPTDIRAKYFSRLLALTEEKDIGAFEREKRELMRAVLRFRIRELRDAEEFSNLSGRINKLKREAYEDRRLGDVSRQHKPKVFGEVEWLLKLQALNSLKYEGSRLSLPEKNRILKTLGFEPDFRKIESYRLKCLKLGSAQKTIPDLVKVLGFVSRLSSSETYQFLDKKKKEQWKREFLPAVYWGFCFIDDSPEIRELFESTDWDRRVKNIIRQK</sequence>
<reference evidence="3" key="1">
    <citation type="submission" date="2023-07" db="EMBL/GenBank/DDBJ databases">
        <title>Whole-genome sequencing of a new Methanosarcina sp. Z-7115.</title>
        <authorList>
            <person name="Zhilina T.N."/>
            <person name="Merkel A.Y."/>
        </authorList>
    </citation>
    <scope>NUCLEOTIDE SEQUENCE [LARGE SCALE GENOMIC DNA]</scope>
    <source>
        <strain evidence="3">Z-7115</strain>
    </source>
</reference>
<keyword evidence="2" id="KW-0347">Helicase</keyword>
<evidence type="ECO:0000313" key="3">
    <source>
        <dbReference type="Proteomes" id="UP001246244"/>
    </source>
</evidence>
<accession>A0ABU2CYQ0</accession>
<keyword evidence="2" id="KW-0378">Hydrolase</keyword>
<dbReference type="InterPro" id="IPR006935">
    <property type="entry name" value="Helicase/UvrB_N"/>
</dbReference>
<dbReference type="Pfam" id="PF04851">
    <property type="entry name" value="ResIII"/>
    <property type="match status" value="1"/>
</dbReference>
<feature type="domain" description="Helicase ATP-binding" evidence="1">
    <location>
        <begin position="75"/>
        <end position="246"/>
    </location>
</feature>
<dbReference type="SUPFAM" id="SSF52540">
    <property type="entry name" value="P-loop containing nucleoside triphosphate hydrolases"/>
    <property type="match status" value="1"/>
</dbReference>
<dbReference type="GO" id="GO:0004386">
    <property type="term" value="F:helicase activity"/>
    <property type="evidence" value="ECO:0007669"/>
    <property type="project" value="UniProtKB-KW"/>
</dbReference>
<dbReference type="Pfam" id="PF00271">
    <property type="entry name" value="Helicase_C"/>
    <property type="match status" value="1"/>
</dbReference>
<organism evidence="2 3">
    <name type="scientific">Methanosarcina baikalica</name>
    <dbReference type="NCBI Taxonomy" id="3073890"/>
    <lineage>
        <taxon>Archaea</taxon>
        <taxon>Methanobacteriati</taxon>
        <taxon>Methanobacteriota</taxon>
        <taxon>Stenosarchaea group</taxon>
        <taxon>Methanomicrobia</taxon>
        <taxon>Methanosarcinales</taxon>
        <taxon>Methanosarcinaceae</taxon>
        <taxon>Methanosarcina</taxon>
    </lineage>
</organism>
<name>A0ABU2CYQ0_9EURY</name>
<dbReference type="InterPro" id="IPR050742">
    <property type="entry name" value="Helicase_Restrict-Modif_Enz"/>
</dbReference>
<dbReference type="InterPro" id="IPR001650">
    <property type="entry name" value="Helicase_C-like"/>
</dbReference>
<dbReference type="RefSeq" id="WP_310574886.1">
    <property type="nucleotide sequence ID" value="NZ_JAVKPK010000009.1"/>
</dbReference>
<evidence type="ECO:0000313" key="2">
    <source>
        <dbReference type="EMBL" id="MDR7664859.1"/>
    </source>
</evidence>
<dbReference type="GO" id="GO:0016787">
    <property type="term" value="F:hydrolase activity"/>
    <property type="evidence" value="ECO:0007669"/>
    <property type="project" value="UniProtKB-KW"/>
</dbReference>
<dbReference type="Gene3D" id="3.40.50.300">
    <property type="entry name" value="P-loop containing nucleotide triphosphate hydrolases"/>
    <property type="match status" value="2"/>
</dbReference>
<dbReference type="PANTHER" id="PTHR47396">
    <property type="entry name" value="TYPE I RESTRICTION ENZYME ECOKI R PROTEIN"/>
    <property type="match status" value="1"/>
</dbReference>
<comment type="caution">
    <text evidence="2">The sequence shown here is derived from an EMBL/GenBank/DDBJ whole genome shotgun (WGS) entry which is preliminary data.</text>
</comment>
<dbReference type="PROSITE" id="PS51192">
    <property type="entry name" value="HELICASE_ATP_BIND_1"/>
    <property type="match status" value="1"/>
</dbReference>
<dbReference type="Proteomes" id="UP001246244">
    <property type="component" value="Unassembled WGS sequence"/>
</dbReference>
<keyword evidence="2" id="KW-0067">ATP-binding</keyword>
<proteinExistence type="predicted"/>
<dbReference type="EMBL" id="JAVKPK010000009">
    <property type="protein sequence ID" value="MDR7664859.1"/>
    <property type="molecule type" value="Genomic_DNA"/>
</dbReference>
<dbReference type="InterPro" id="IPR014001">
    <property type="entry name" value="Helicase_ATP-bd"/>
</dbReference>
<dbReference type="SMART" id="SM00487">
    <property type="entry name" value="DEXDc"/>
    <property type="match status" value="1"/>
</dbReference>
<dbReference type="PANTHER" id="PTHR47396:SF1">
    <property type="entry name" value="ATP-DEPENDENT HELICASE IRC3-RELATED"/>
    <property type="match status" value="1"/>
</dbReference>
<keyword evidence="2" id="KW-0547">Nucleotide-binding</keyword>
<dbReference type="EC" id="3.6.4.-" evidence="2"/>
<keyword evidence="3" id="KW-1185">Reference proteome</keyword>
<evidence type="ECO:0000259" key="1">
    <source>
        <dbReference type="PROSITE" id="PS51192"/>
    </source>
</evidence>